<evidence type="ECO:0000259" key="10">
    <source>
        <dbReference type="PROSITE" id="PS51898"/>
    </source>
</evidence>
<dbReference type="HAMAP" id="MF_01808">
    <property type="entry name" value="Recomb_XerC_XerD"/>
    <property type="match status" value="1"/>
</dbReference>
<evidence type="ECO:0000256" key="6">
    <source>
        <dbReference type="ARBA" id="ARBA00023125"/>
    </source>
</evidence>
<evidence type="ECO:0000313" key="12">
    <source>
        <dbReference type="EMBL" id="MFD1746430.1"/>
    </source>
</evidence>
<name>A0ABW4M7M3_9HYPH</name>
<evidence type="ECO:0000256" key="4">
    <source>
        <dbReference type="ARBA" id="ARBA00022829"/>
    </source>
</evidence>
<keyword evidence="6 9" id="KW-0238">DNA-binding</keyword>
<dbReference type="PROSITE" id="PS51898">
    <property type="entry name" value="TYR_RECOMBINASE"/>
    <property type="match status" value="1"/>
</dbReference>
<dbReference type="SUPFAM" id="SSF56349">
    <property type="entry name" value="DNA breaking-rejoining enzymes"/>
    <property type="match status" value="1"/>
</dbReference>
<feature type="active site" description="O-(3'-phospho-DNA)-tyrosine intermediate" evidence="9">
    <location>
        <position position="292"/>
    </location>
</feature>
<keyword evidence="4 9" id="KW-0159">Chromosome partition</keyword>
<evidence type="ECO:0000313" key="13">
    <source>
        <dbReference type="Proteomes" id="UP001597322"/>
    </source>
</evidence>
<dbReference type="InterPro" id="IPR044068">
    <property type="entry name" value="CB"/>
</dbReference>
<comment type="caution">
    <text evidence="12">The sequence shown here is derived from an EMBL/GenBank/DDBJ whole genome shotgun (WGS) entry which is preliminary data.</text>
</comment>
<feature type="active site" evidence="9">
    <location>
        <position position="257"/>
    </location>
</feature>
<dbReference type="Proteomes" id="UP001597322">
    <property type="component" value="Unassembled WGS sequence"/>
</dbReference>
<dbReference type="InterPro" id="IPR050090">
    <property type="entry name" value="Tyrosine_recombinase_XerCD"/>
</dbReference>
<keyword evidence="3 9" id="KW-0132">Cell division</keyword>
<dbReference type="PROSITE" id="PS51900">
    <property type="entry name" value="CB"/>
    <property type="match status" value="1"/>
</dbReference>
<evidence type="ECO:0000256" key="9">
    <source>
        <dbReference type="HAMAP-Rule" id="MF_01808"/>
    </source>
</evidence>
<feature type="active site" evidence="9">
    <location>
        <position position="260"/>
    </location>
</feature>
<dbReference type="InterPro" id="IPR002104">
    <property type="entry name" value="Integrase_catalytic"/>
</dbReference>
<dbReference type="Gene3D" id="1.10.443.10">
    <property type="entry name" value="Intergrase catalytic core"/>
    <property type="match status" value="1"/>
</dbReference>
<dbReference type="InterPro" id="IPR011010">
    <property type="entry name" value="DNA_brk_join_enz"/>
</dbReference>
<sequence>MNEILILAAPDLLEQRTRWLESLGNERRLSANTLTAYERDTRQFLQFLTGHLGGPARLADLHTLRTADLRAFLAQRRRDGSGSRSLGRHLAGLRSFLRYLERKGLVNAAAAGAIRAPRQPKSLPKPLTDRQALEVVSKQAQMHEEPWIAARDCAVLTLLYGCGLRISEALGLTPVDVPENATALRVLGKGGKTRLVPLLPSVLQAIQHYMSLCPYPLAEAQPLFRGARGGPLQPAIIQREMQKLRSALGLPDNATPHALRHSFATHLLAGGGDLRTIQELLGHASLSTTQVYTGVDSARLLDVYDRAHPRA</sequence>
<reference evidence="13" key="1">
    <citation type="journal article" date="2019" name="Int. J. Syst. Evol. Microbiol.">
        <title>The Global Catalogue of Microorganisms (GCM) 10K type strain sequencing project: providing services to taxonomists for standard genome sequencing and annotation.</title>
        <authorList>
            <consortium name="The Broad Institute Genomics Platform"/>
            <consortium name="The Broad Institute Genome Sequencing Center for Infectious Disease"/>
            <person name="Wu L."/>
            <person name="Ma J."/>
        </authorList>
    </citation>
    <scope>NUCLEOTIDE SEQUENCE [LARGE SCALE GENOMIC DNA]</scope>
    <source>
        <strain evidence="13">CG52</strain>
    </source>
</reference>
<keyword evidence="8 9" id="KW-0131">Cell cycle</keyword>
<keyword evidence="5 9" id="KW-0229">DNA integration</keyword>
<keyword evidence="7 9" id="KW-0233">DNA recombination</keyword>
<feature type="domain" description="Core-binding (CB)" evidence="11">
    <location>
        <begin position="10"/>
        <end position="101"/>
    </location>
</feature>
<dbReference type="PANTHER" id="PTHR30349">
    <property type="entry name" value="PHAGE INTEGRASE-RELATED"/>
    <property type="match status" value="1"/>
</dbReference>
<protein>
    <recommendedName>
        <fullName evidence="9">Tyrosine recombinase XerC</fullName>
    </recommendedName>
</protein>
<gene>
    <name evidence="9" type="primary">xerC</name>
    <name evidence="12" type="ORF">ACFSE1_13230</name>
</gene>
<feature type="active site" evidence="9">
    <location>
        <position position="165"/>
    </location>
</feature>
<comment type="subcellular location">
    <subcellularLocation>
        <location evidence="1 9">Cytoplasm</location>
    </subcellularLocation>
</comment>
<feature type="active site" evidence="9">
    <location>
        <position position="189"/>
    </location>
</feature>
<evidence type="ECO:0000256" key="7">
    <source>
        <dbReference type="ARBA" id="ARBA00023172"/>
    </source>
</evidence>
<evidence type="ECO:0000256" key="3">
    <source>
        <dbReference type="ARBA" id="ARBA00022618"/>
    </source>
</evidence>
<comment type="similarity">
    <text evidence="9">Belongs to the 'phage' integrase family. XerC subfamily.</text>
</comment>
<dbReference type="InterPro" id="IPR023009">
    <property type="entry name" value="Tyrosine_recombinase_XerC/XerD"/>
</dbReference>
<accession>A0ABW4M7M3</accession>
<organism evidence="12 13">
    <name type="scientific">Rhizobium helianthi</name>
    <dbReference type="NCBI Taxonomy" id="1132695"/>
    <lineage>
        <taxon>Bacteria</taxon>
        <taxon>Pseudomonadati</taxon>
        <taxon>Pseudomonadota</taxon>
        <taxon>Alphaproteobacteria</taxon>
        <taxon>Hyphomicrobiales</taxon>
        <taxon>Rhizobiaceae</taxon>
        <taxon>Rhizobium/Agrobacterium group</taxon>
        <taxon>Rhizobium</taxon>
    </lineage>
</organism>
<dbReference type="InterPro" id="IPR010998">
    <property type="entry name" value="Integrase_recombinase_N"/>
</dbReference>
<feature type="active site" evidence="9">
    <location>
        <position position="283"/>
    </location>
</feature>
<keyword evidence="13" id="KW-1185">Reference proteome</keyword>
<dbReference type="RefSeq" id="WP_377402019.1">
    <property type="nucleotide sequence ID" value="NZ_JBHUEQ010000023.1"/>
</dbReference>
<proteinExistence type="inferred from homology"/>
<evidence type="ECO:0000256" key="2">
    <source>
        <dbReference type="ARBA" id="ARBA00022490"/>
    </source>
</evidence>
<dbReference type="PANTHER" id="PTHR30349:SF90">
    <property type="entry name" value="TYROSINE RECOMBINASE XERD"/>
    <property type="match status" value="1"/>
</dbReference>
<evidence type="ECO:0000256" key="5">
    <source>
        <dbReference type="ARBA" id="ARBA00022908"/>
    </source>
</evidence>
<dbReference type="InterPro" id="IPR004107">
    <property type="entry name" value="Integrase_SAM-like_N"/>
</dbReference>
<dbReference type="Gene3D" id="1.10.150.130">
    <property type="match status" value="1"/>
</dbReference>
<keyword evidence="2 9" id="KW-0963">Cytoplasm</keyword>
<dbReference type="InterPro" id="IPR013762">
    <property type="entry name" value="Integrase-like_cat_sf"/>
</dbReference>
<evidence type="ECO:0000256" key="8">
    <source>
        <dbReference type="ARBA" id="ARBA00023306"/>
    </source>
</evidence>
<dbReference type="Pfam" id="PF00589">
    <property type="entry name" value="Phage_integrase"/>
    <property type="match status" value="1"/>
</dbReference>
<evidence type="ECO:0000256" key="1">
    <source>
        <dbReference type="ARBA" id="ARBA00004496"/>
    </source>
</evidence>
<feature type="domain" description="Tyr recombinase" evidence="10">
    <location>
        <begin position="122"/>
        <end position="305"/>
    </location>
</feature>
<dbReference type="EMBL" id="JBHUEQ010000023">
    <property type="protein sequence ID" value="MFD1746430.1"/>
    <property type="molecule type" value="Genomic_DNA"/>
</dbReference>
<evidence type="ECO:0000259" key="11">
    <source>
        <dbReference type="PROSITE" id="PS51900"/>
    </source>
</evidence>
<comment type="subunit">
    <text evidence="9">Forms a cyclic heterotetrameric complex composed of two molecules of XerC and two molecules of XerD.</text>
</comment>
<comment type="function">
    <text evidence="9">Site-specific tyrosine recombinase, which acts by catalyzing the cutting and rejoining of the recombining DNA molecules. The XerC-XerD complex is essential to convert dimers of the bacterial chromosome into monomers to permit their segregation at cell division. It also contributes to the segregational stability of plasmids.</text>
</comment>
<dbReference type="Pfam" id="PF02899">
    <property type="entry name" value="Phage_int_SAM_1"/>
    <property type="match status" value="1"/>
</dbReference>